<keyword evidence="1" id="KW-1133">Transmembrane helix</keyword>
<accession>A0A2Z5GCV8</accession>
<dbReference type="RefSeq" id="WP_114211549.1">
    <property type="nucleotide sequence ID" value="NZ_CP030844.1"/>
</dbReference>
<dbReference type="Proteomes" id="UP000253606">
    <property type="component" value="Plasmid pACPOL3"/>
</dbReference>
<dbReference type="KEGG" id="abas:ACPOL_7226"/>
<dbReference type="AlphaFoldDB" id="A0A2Z5GCV8"/>
<dbReference type="EMBL" id="CP030844">
    <property type="protein sequence ID" value="AXC16416.1"/>
    <property type="molecule type" value="Genomic_DNA"/>
</dbReference>
<keyword evidence="1" id="KW-0472">Membrane</keyword>
<gene>
    <name evidence="2" type="ORF">ACPOL_7226</name>
</gene>
<sequence length="229" mass="25729">MSAIENGTSATSVKGLWIRDLVAYAFPEGEERERFLVDLVDHFAKIDPDDPEWLRYKLTVVECRALERMGEGLAQATEEMGKMRGSFREIADFSALQLRRNITDAGASTRELLEDVQASMRNAIAGESIMKSYTDETRQRFSAVIKEIIETSLERALTQAQVHMDVWVKTELDRSVREARLVLTGVTRDFRVKLFGGWGRLLFGCIAIGVLVSGGLLWLGMFLAKHGVI</sequence>
<keyword evidence="2" id="KW-0614">Plasmid</keyword>
<name>A0A2Z5GCV8_9BACT</name>
<organism evidence="2 3">
    <name type="scientific">Acidisarcina polymorpha</name>
    <dbReference type="NCBI Taxonomy" id="2211140"/>
    <lineage>
        <taxon>Bacteria</taxon>
        <taxon>Pseudomonadati</taxon>
        <taxon>Acidobacteriota</taxon>
        <taxon>Terriglobia</taxon>
        <taxon>Terriglobales</taxon>
        <taxon>Acidobacteriaceae</taxon>
        <taxon>Acidisarcina</taxon>
    </lineage>
</organism>
<proteinExistence type="predicted"/>
<evidence type="ECO:0000313" key="2">
    <source>
        <dbReference type="EMBL" id="AXC16416.1"/>
    </source>
</evidence>
<evidence type="ECO:0000256" key="1">
    <source>
        <dbReference type="SAM" id="Phobius"/>
    </source>
</evidence>
<protein>
    <submittedName>
        <fullName evidence="2">Uncharacterized protein</fullName>
    </submittedName>
</protein>
<keyword evidence="1" id="KW-0812">Transmembrane</keyword>
<reference evidence="2 3" key="1">
    <citation type="journal article" date="2018" name="Front. Microbiol.">
        <title>Hydrolytic Capabilities as a Key to Environmental Success: Chitinolytic and Cellulolytic Acidobacteria From Acidic Sub-arctic Soils and Boreal Peatlands.</title>
        <authorList>
            <person name="Belova S.E."/>
            <person name="Ravin N.V."/>
            <person name="Pankratov T.A."/>
            <person name="Rakitin A.L."/>
            <person name="Ivanova A.A."/>
            <person name="Beletsky A.V."/>
            <person name="Mardanov A.V."/>
            <person name="Sinninghe Damste J.S."/>
            <person name="Dedysh S.N."/>
        </authorList>
    </citation>
    <scope>NUCLEOTIDE SEQUENCE [LARGE SCALE GENOMIC DNA]</scope>
    <source>
        <strain evidence="2 3">SBC82</strain>
        <plasmid evidence="3">pacpol3</plasmid>
    </source>
</reference>
<keyword evidence="3" id="KW-1185">Reference proteome</keyword>
<feature type="transmembrane region" description="Helical" evidence="1">
    <location>
        <begin position="201"/>
        <end position="224"/>
    </location>
</feature>
<evidence type="ECO:0000313" key="3">
    <source>
        <dbReference type="Proteomes" id="UP000253606"/>
    </source>
</evidence>
<geneLocation type="plasmid" evidence="3">
    <name>pacpol3</name>
</geneLocation>